<protein>
    <submittedName>
        <fullName evidence="3">MarR family winged helix-turn-helix transcriptional regulator</fullName>
    </submittedName>
</protein>
<dbReference type="InterPro" id="IPR000835">
    <property type="entry name" value="HTH_MarR-typ"/>
</dbReference>
<evidence type="ECO:0000313" key="4">
    <source>
        <dbReference type="Proteomes" id="UP001601444"/>
    </source>
</evidence>
<organism evidence="3 4">
    <name type="scientific">Nocardia thailandica</name>
    <dbReference type="NCBI Taxonomy" id="257275"/>
    <lineage>
        <taxon>Bacteria</taxon>
        <taxon>Bacillati</taxon>
        <taxon>Actinomycetota</taxon>
        <taxon>Actinomycetes</taxon>
        <taxon>Mycobacteriales</taxon>
        <taxon>Nocardiaceae</taxon>
        <taxon>Nocardia</taxon>
    </lineage>
</organism>
<dbReference type="InterPro" id="IPR036388">
    <property type="entry name" value="WH-like_DNA-bd_sf"/>
</dbReference>
<accession>A0ABW6PXA4</accession>
<dbReference type="SUPFAM" id="SSF46785">
    <property type="entry name" value="Winged helix' DNA-binding domain"/>
    <property type="match status" value="1"/>
</dbReference>
<evidence type="ECO:0000313" key="3">
    <source>
        <dbReference type="EMBL" id="MFF0546778.1"/>
    </source>
</evidence>
<dbReference type="Proteomes" id="UP001601444">
    <property type="component" value="Unassembled WGS sequence"/>
</dbReference>
<comment type="caution">
    <text evidence="3">The sequence shown here is derived from an EMBL/GenBank/DDBJ whole genome shotgun (WGS) entry which is preliminary data.</text>
</comment>
<reference evidence="3 4" key="1">
    <citation type="submission" date="2024-10" db="EMBL/GenBank/DDBJ databases">
        <title>The Natural Products Discovery Center: Release of the First 8490 Sequenced Strains for Exploring Actinobacteria Biosynthetic Diversity.</title>
        <authorList>
            <person name="Kalkreuter E."/>
            <person name="Kautsar S.A."/>
            <person name="Yang D."/>
            <person name="Bader C.D."/>
            <person name="Teijaro C.N."/>
            <person name="Fluegel L."/>
            <person name="Davis C.M."/>
            <person name="Simpson J.R."/>
            <person name="Lauterbach L."/>
            <person name="Steele A.D."/>
            <person name="Gui C."/>
            <person name="Meng S."/>
            <person name="Li G."/>
            <person name="Viehrig K."/>
            <person name="Ye F."/>
            <person name="Su P."/>
            <person name="Kiefer A.F."/>
            <person name="Nichols A."/>
            <person name="Cepeda A.J."/>
            <person name="Yan W."/>
            <person name="Fan B."/>
            <person name="Jiang Y."/>
            <person name="Adhikari A."/>
            <person name="Zheng C.-J."/>
            <person name="Schuster L."/>
            <person name="Cowan T.M."/>
            <person name="Smanski M.J."/>
            <person name="Chevrette M.G."/>
            <person name="De Carvalho L.P.S."/>
            <person name="Shen B."/>
        </authorList>
    </citation>
    <scope>NUCLEOTIDE SEQUENCE [LARGE SCALE GENOMIC DNA]</scope>
    <source>
        <strain evidence="3 4">NPDC004045</strain>
    </source>
</reference>
<evidence type="ECO:0000256" key="1">
    <source>
        <dbReference type="SAM" id="MobiDB-lite"/>
    </source>
</evidence>
<name>A0ABW6PXA4_9NOCA</name>
<keyword evidence="4" id="KW-1185">Reference proteome</keyword>
<feature type="region of interest" description="Disordered" evidence="1">
    <location>
        <begin position="145"/>
        <end position="167"/>
    </location>
</feature>
<dbReference type="SMART" id="SM00347">
    <property type="entry name" value="HTH_MARR"/>
    <property type="match status" value="1"/>
</dbReference>
<dbReference type="PANTHER" id="PTHR39515">
    <property type="entry name" value="CONSERVED PROTEIN"/>
    <property type="match status" value="1"/>
</dbReference>
<proteinExistence type="predicted"/>
<gene>
    <name evidence="3" type="ORF">ACFYTF_28470</name>
</gene>
<feature type="domain" description="HTH marR-type" evidence="2">
    <location>
        <begin position="7"/>
        <end position="142"/>
    </location>
</feature>
<dbReference type="Gene3D" id="1.10.10.10">
    <property type="entry name" value="Winged helix-like DNA-binding domain superfamily/Winged helix DNA-binding domain"/>
    <property type="match status" value="1"/>
</dbReference>
<dbReference type="PROSITE" id="PS50995">
    <property type="entry name" value="HTH_MARR_2"/>
    <property type="match status" value="1"/>
</dbReference>
<evidence type="ECO:0000259" key="2">
    <source>
        <dbReference type="PROSITE" id="PS50995"/>
    </source>
</evidence>
<dbReference type="PANTHER" id="PTHR39515:SF2">
    <property type="entry name" value="HTH-TYPE TRANSCRIPTIONAL REGULATOR RV0880"/>
    <property type="match status" value="1"/>
</dbReference>
<dbReference type="EMBL" id="JBIAMX010000026">
    <property type="protein sequence ID" value="MFF0546778.1"/>
    <property type="molecule type" value="Genomic_DNA"/>
</dbReference>
<sequence>MTASSNVPALAGELALTAVRLSRHLRGRRTEQRLSLPEVSALTTLAREGAMTLGRLAGRERVQPPSMTRVVGSLTARELVARRPHPTDGRQSIVDITEAGRAAVAEESDARETWLTERLCEFSTEDITVLTRAVAILGRINANTLNRPADRPGHAAPPVPEPRNRRR</sequence>
<dbReference type="Pfam" id="PF01047">
    <property type="entry name" value="MarR"/>
    <property type="match status" value="1"/>
</dbReference>
<dbReference type="RefSeq" id="WP_387702990.1">
    <property type="nucleotide sequence ID" value="NZ_JBIAMX010000026.1"/>
</dbReference>
<dbReference type="InterPro" id="IPR052526">
    <property type="entry name" value="HTH-type_Bedaq_tolerance"/>
</dbReference>
<dbReference type="InterPro" id="IPR036390">
    <property type="entry name" value="WH_DNA-bd_sf"/>
</dbReference>